<dbReference type="NCBIfam" id="TIGR01539">
    <property type="entry name" value="portal_lambda"/>
    <property type="match status" value="1"/>
</dbReference>
<sequence length="417" mass="46410">LPGLADADAAEAWRDTAEDVWREWTNKETADRAGKLDFGQMQRLALRRMLIDGDVFFVRQIVERNGIKTAWKMVGGERVATPGNLTSKKDILGGIRYDGSGKPVSYFIRKYQGRMDLSQNFEEVKAFDPAGRPNVLHLYLPIRIDQTRGVPILAPALPLFHQFEAYLEAMLVRARVEACISAWIKTTAPLTVAAGRSAETDSDNRKLETLSPGQIEYLKAGEEVSFLAPTNPGREFEAFIKRLIRMIGASVGMPYCVLAKDYSASNYSNSRMASLDARDVFEDIRAYIAGALPRPVWDLVLEEAVLRLLVPEAGYNAAPAKYSRVRWGGRGWPSVDPRKDAEGDLLKLRMCTTTIADLCNREGADWKDTVKQREEEEAERERAGLPPLFDIPEPPSGGPGTGPGEDDDDTKEDKDDD</sequence>
<dbReference type="GO" id="GO:0005198">
    <property type="term" value="F:structural molecule activity"/>
    <property type="evidence" value="ECO:0007669"/>
    <property type="project" value="InterPro"/>
</dbReference>
<proteinExistence type="predicted"/>
<comment type="caution">
    <text evidence="2">The sequence shown here is derived from an EMBL/GenBank/DDBJ whole genome shotgun (WGS) entry which is preliminary data.</text>
</comment>
<organism evidence="2">
    <name type="scientific">marine sediment metagenome</name>
    <dbReference type="NCBI Taxonomy" id="412755"/>
    <lineage>
        <taxon>unclassified sequences</taxon>
        <taxon>metagenomes</taxon>
        <taxon>ecological metagenomes</taxon>
    </lineage>
</organism>
<gene>
    <name evidence="2" type="ORF">S01H1_06985</name>
</gene>
<reference evidence="2" key="1">
    <citation type="journal article" date="2014" name="Front. Microbiol.">
        <title>High frequency of phylogenetically diverse reductive dehalogenase-homologous genes in deep subseafloor sedimentary metagenomes.</title>
        <authorList>
            <person name="Kawai M."/>
            <person name="Futagami T."/>
            <person name="Toyoda A."/>
            <person name="Takaki Y."/>
            <person name="Nishi S."/>
            <person name="Hori S."/>
            <person name="Arai W."/>
            <person name="Tsubouchi T."/>
            <person name="Morono Y."/>
            <person name="Uchiyama I."/>
            <person name="Ito T."/>
            <person name="Fujiyama A."/>
            <person name="Inagaki F."/>
            <person name="Takami H."/>
        </authorList>
    </citation>
    <scope>NUCLEOTIDE SEQUENCE</scope>
    <source>
        <strain evidence="2">Expedition CK06-06</strain>
    </source>
</reference>
<name>X0U7Z2_9ZZZZ</name>
<feature type="compositionally biased region" description="Acidic residues" evidence="1">
    <location>
        <begin position="404"/>
        <end position="417"/>
    </location>
</feature>
<evidence type="ECO:0008006" key="3">
    <source>
        <dbReference type="Google" id="ProtNLM"/>
    </source>
</evidence>
<feature type="region of interest" description="Disordered" evidence="1">
    <location>
        <begin position="367"/>
        <end position="417"/>
    </location>
</feature>
<feature type="compositionally biased region" description="Basic and acidic residues" evidence="1">
    <location>
        <begin position="367"/>
        <end position="383"/>
    </location>
</feature>
<dbReference type="AlphaFoldDB" id="X0U7Z2"/>
<accession>X0U7Z2</accession>
<dbReference type="EMBL" id="BARS01003603">
    <property type="protein sequence ID" value="GAF84620.1"/>
    <property type="molecule type" value="Genomic_DNA"/>
</dbReference>
<protein>
    <recommendedName>
        <fullName evidence="3">Phage portal protein</fullName>
    </recommendedName>
</protein>
<dbReference type="GO" id="GO:0019068">
    <property type="term" value="P:virion assembly"/>
    <property type="evidence" value="ECO:0007669"/>
    <property type="project" value="InterPro"/>
</dbReference>
<dbReference type="Pfam" id="PF05136">
    <property type="entry name" value="Phage_portal_2"/>
    <property type="match status" value="1"/>
</dbReference>
<dbReference type="InterPro" id="IPR006429">
    <property type="entry name" value="Phage_lambda_portal"/>
</dbReference>
<feature type="non-terminal residue" evidence="2">
    <location>
        <position position="1"/>
    </location>
</feature>
<evidence type="ECO:0000256" key="1">
    <source>
        <dbReference type="SAM" id="MobiDB-lite"/>
    </source>
</evidence>
<evidence type="ECO:0000313" key="2">
    <source>
        <dbReference type="EMBL" id="GAF84620.1"/>
    </source>
</evidence>